<sequence>MKALPTTLALCACFLALPSAAARADSLAQASFSTFGFPSARVTLEPGDEAAAQTVPSGSSLRAAIAVGTAQLAVQYAALSLMNPPNWESHGNSVRPSWRKFRSNFTRLPVWSPRDMGGGGVRGWLQADGDHWTTNVVGHGLQGSEMHLRMRTAGYSVPVALLAGVIQSTVWEYLVEGWNETPSLWDLVYTPLAGVAIGEMRYHAVESLEGPAQDGGVARGLLFAVDPISFTF</sequence>
<organism evidence="3 4">
    <name type="scientific">Haliangium ochraceum (strain DSM 14365 / JCM 11303 / SMP-2)</name>
    <dbReference type="NCBI Taxonomy" id="502025"/>
    <lineage>
        <taxon>Bacteria</taxon>
        <taxon>Pseudomonadati</taxon>
        <taxon>Myxococcota</taxon>
        <taxon>Polyangia</taxon>
        <taxon>Haliangiales</taxon>
        <taxon>Kofleriaceae</taxon>
        <taxon>Haliangium</taxon>
    </lineage>
</organism>
<dbReference type="EMBL" id="CP001804">
    <property type="protein sequence ID" value="ACY15012.1"/>
    <property type="molecule type" value="Genomic_DNA"/>
</dbReference>
<feature type="domain" description="DUF3943" evidence="2">
    <location>
        <begin position="126"/>
        <end position="228"/>
    </location>
</feature>
<reference evidence="3 4" key="1">
    <citation type="journal article" date="2010" name="Stand. Genomic Sci.">
        <title>Complete genome sequence of Haliangium ochraceum type strain (SMP-2).</title>
        <authorList>
            <consortium name="US DOE Joint Genome Institute (JGI-PGF)"/>
            <person name="Ivanova N."/>
            <person name="Daum C."/>
            <person name="Lang E."/>
            <person name="Abt B."/>
            <person name="Kopitz M."/>
            <person name="Saunders E."/>
            <person name="Lapidus A."/>
            <person name="Lucas S."/>
            <person name="Glavina Del Rio T."/>
            <person name="Nolan M."/>
            <person name="Tice H."/>
            <person name="Copeland A."/>
            <person name="Cheng J.F."/>
            <person name="Chen F."/>
            <person name="Bruce D."/>
            <person name="Goodwin L."/>
            <person name="Pitluck S."/>
            <person name="Mavromatis K."/>
            <person name="Pati A."/>
            <person name="Mikhailova N."/>
            <person name="Chen A."/>
            <person name="Palaniappan K."/>
            <person name="Land M."/>
            <person name="Hauser L."/>
            <person name="Chang Y.J."/>
            <person name="Jeffries C.D."/>
            <person name="Detter J.C."/>
            <person name="Brettin T."/>
            <person name="Rohde M."/>
            <person name="Goker M."/>
            <person name="Bristow J."/>
            <person name="Markowitz V."/>
            <person name="Eisen J.A."/>
            <person name="Hugenholtz P."/>
            <person name="Kyrpides N.C."/>
            <person name="Klenk H.P."/>
        </authorList>
    </citation>
    <scope>NUCLEOTIDE SEQUENCE [LARGE SCALE GENOMIC DNA]</scope>
    <source>
        <strain evidence="4">DSM 14365 / CIP 107738 / JCM 11303 / AJ 13395 / SMP-2</strain>
    </source>
</reference>
<dbReference type="Pfam" id="PF13084">
    <property type="entry name" value="DUF3943"/>
    <property type="match status" value="1"/>
</dbReference>
<feature type="chain" id="PRO_5003011329" description="DUF3943 domain-containing protein" evidence="1">
    <location>
        <begin position="25"/>
        <end position="232"/>
    </location>
</feature>
<dbReference type="AlphaFoldDB" id="D0LKG4"/>
<protein>
    <recommendedName>
        <fullName evidence="2">DUF3943 domain-containing protein</fullName>
    </recommendedName>
</protein>
<dbReference type="Proteomes" id="UP000001880">
    <property type="component" value="Chromosome"/>
</dbReference>
<proteinExistence type="predicted"/>
<gene>
    <name evidence="3" type="ordered locus">Hoch_2476</name>
</gene>
<dbReference type="OrthoDB" id="9808630at2"/>
<dbReference type="InterPro" id="IPR025079">
    <property type="entry name" value="DUF3943"/>
</dbReference>
<keyword evidence="4" id="KW-1185">Reference proteome</keyword>
<feature type="signal peptide" evidence="1">
    <location>
        <begin position="1"/>
        <end position="24"/>
    </location>
</feature>
<evidence type="ECO:0000256" key="1">
    <source>
        <dbReference type="SAM" id="SignalP"/>
    </source>
</evidence>
<evidence type="ECO:0000313" key="3">
    <source>
        <dbReference type="EMBL" id="ACY15012.1"/>
    </source>
</evidence>
<name>D0LKG4_HALO1</name>
<dbReference type="RefSeq" id="WP_012827620.1">
    <property type="nucleotide sequence ID" value="NC_013440.1"/>
</dbReference>
<dbReference type="HOGENOM" id="CLU_1193482_0_0_7"/>
<dbReference type="KEGG" id="hoh:Hoch_2476"/>
<evidence type="ECO:0000313" key="4">
    <source>
        <dbReference type="Proteomes" id="UP000001880"/>
    </source>
</evidence>
<evidence type="ECO:0000259" key="2">
    <source>
        <dbReference type="Pfam" id="PF13084"/>
    </source>
</evidence>
<accession>D0LKG4</accession>
<keyword evidence="1" id="KW-0732">Signal</keyword>
<dbReference type="eggNOG" id="COG3637">
    <property type="taxonomic scope" value="Bacteria"/>
</dbReference>